<proteinExistence type="predicted"/>
<evidence type="ECO:0000313" key="1">
    <source>
        <dbReference type="EMBL" id="QJA47662.1"/>
    </source>
</evidence>
<reference evidence="1" key="1">
    <citation type="submission" date="2020-03" db="EMBL/GenBank/DDBJ databases">
        <title>The deep terrestrial virosphere.</title>
        <authorList>
            <person name="Holmfeldt K."/>
            <person name="Nilsson E."/>
            <person name="Simone D."/>
            <person name="Lopez-Fernandez M."/>
            <person name="Wu X."/>
            <person name="de Brujin I."/>
            <person name="Lundin D."/>
            <person name="Andersson A."/>
            <person name="Bertilsson S."/>
            <person name="Dopson M."/>
        </authorList>
    </citation>
    <scope>NUCLEOTIDE SEQUENCE</scope>
    <source>
        <strain evidence="1">TM448A00717</strain>
    </source>
</reference>
<gene>
    <name evidence="1" type="ORF">TM448A00717_0015</name>
</gene>
<protein>
    <submittedName>
        <fullName evidence="1">Uncharacterized protein</fullName>
    </submittedName>
</protein>
<name>A0A6H1ZJL5_9ZZZZ</name>
<sequence length="546" mass="56297">MAVEAPAFTPVVGNPTHTVYYVLYHICEDNVKKLFNDLGPTRAKGSLTDLADRLDQSINADGSLKTTTTAGNWISDTGTLVRIGATQFSTDAGDLTGRYVAGARIGFNLSGTPAYGIVSTSAYTTVTTVTLTGSHVPTVITTVDCGMGPFSISHRIYDDNAAYYMELPTLGANDEFVGLGATQTLAAKTLTAPVLAGATRITGSMTASAATTVSCAGTANVASLNATTLAVVTSLTAGAATTVSCAGTLNATPTSGTVNLSAATVTLPTSQTLTTPTVADLTNMTHDHTSAAQGGALAAGGLSGSVVGCRVEYAGVASVTLAAGQFEVGSATYTVSAAQTVSGAGVFGPSSWFTVQFDQSVCNTNGIASNACFSIVSAATAAFDDDLQCYVTSGNDRCLGLIYSNASSQVEQFYCDSNRTWWFTNHRASTTVPKVLDTGASATTFTQITAPLPTSFGIRWSIYLFLYYIKAGTVPVASIAPGDGTGYTSSDRDYFTSVLGNGFTSGTIGTGHVWAQTDTSGQFWYYTLSSGTLKILMKAFNLPEGL</sequence>
<dbReference type="EMBL" id="MT144052">
    <property type="protein sequence ID" value="QJA47662.1"/>
    <property type="molecule type" value="Genomic_DNA"/>
</dbReference>
<organism evidence="1">
    <name type="scientific">viral metagenome</name>
    <dbReference type="NCBI Taxonomy" id="1070528"/>
    <lineage>
        <taxon>unclassified sequences</taxon>
        <taxon>metagenomes</taxon>
        <taxon>organismal metagenomes</taxon>
    </lineage>
</organism>
<accession>A0A6H1ZJL5</accession>
<dbReference type="AlphaFoldDB" id="A0A6H1ZJL5"/>